<dbReference type="GO" id="GO:0031956">
    <property type="term" value="F:medium-chain fatty acid-CoA ligase activity"/>
    <property type="evidence" value="ECO:0007669"/>
    <property type="project" value="TreeGrafter"/>
</dbReference>
<proteinExistence type="predicted"/>
<dbReference type="Proteomes" id="UP000198518">
    <property type="component" value="Unassembled WGS sequence"/>
</dbReference>
<dbReference type="PANTHER" id="PTHR43201:SF32">
    <property type="entry name" value="2-SUCCINYLBENZOATE--COA LIGASE, CHLOROPLASTIC_PEROXISOMAL"/>
    <property type="match status" value="1"/>
</dbReference>
<dbReference type="InterPro" id="IPR025110">
    <property type="entry name" value="AMP-bd_C"/>
</dbReference>
<dbReference type="AlphaFoldDB" id="A0A1I0MS34"/>
<keyword evidence="4" id="KW-1185">Reference proteome</keyword>
<dbReference type="InterPro" id="IPR045851">
    <property type="entry name" value="AMP-bd_C_sf"/>
</dbReference>
<dbReference type="Pfam" id="PF00501">
    <property type="entry name" value="AMP-binding"/>
    <property type="match status" value="1"/>
</dbReference>
<protein>
    <submittedName>
        <fullName evidence="3">O-succinylbenzoic acid--CoA ligase</fullName>
    </submittedName>
</protein>
<dbReference type="Gene3D" id="3.40.50.12780">
    <property type="entry name" value="N-terminal domain of ligase-like"/>
    <property type="match status" value="1"/>
</dbReference>
<dbReference type="InterPro" id="IPR000873">
    <property type="entry name" value="AMP-dep_synth/lig_dom"/>
</dbReference>
<organism evidence="3 4">
    <name type="scientific">Halobacterium jilantaiense</name>
    <dbReference type="NCBI Taxonomy" id="355548"/>
    <lineage>
        <taxon>Archaea</taxon>
        <taxon>Methanobacteriati</taxon>
        <taxon>Methanobacteriota</taxon>
        <taxon>Stenosarchaea group</taxon>
        <taxon>Halobacteria</taxon>
        <taxon>Halobacteriales</taxon>
        <taxon>Halobacteriaceae</taxon>
        <taxon>Halobacterium</taxon>
    </lineage>
</organism>
<dbReference type="PROSITE" id="PS00455">
    <property type="entry name" value="AMP_BINDING"/>
    <property type="match status" value="1"/>
</dbReference>
<dbReference type="Pfam" id="PF13193">
    <property type="entry name" value="AMP-binding_C"/>
    <property type="match status" value="1"/>
</dbReference>
<dbReference type="Gene3D" id="3.30.300.30">
    <property type="match status" value="1"/>
</dbReference>
<dbReference type="InterPro" id="IPR020845">
    <property type="entry name" value="AMP-binding_CS"/>
</dbReference>
<reference evidence="3 4" key="1">
    <citation type="submission" date="2016-10" db="EMBL/GenBank/DDBJ databases">
        <authorList>
            <person name="de Groot N.N."/>
        </authorList>
    </citation>
    <scope>NUCLEOTIDE SEQUENCE [LARGE SCALE GENOMIC DNA]</scope>
    <source>
        <strain evidence="3 4">CGMCC 1.5337</strain>
    </source>
</reference>
<evidence type="ECO:0000313" key="4">
    <source>
        <dbReference type="Proteomes" id="UP000198518"/>
    </source>
</evidence>
<sequence>MRDEVHLQAAANPDRTALVDAETDRAWTYADLDDAVAETAGRLAALGVEAGDRVAVLLETRPAFVRLVFAAARLGAVLVPLNARLSREELVQQADAVSPVLVVCGADTDANADALSPPAVSVDDSQQVRSLAGVDPAPVDPVASAWTDTRLLLFTSGTTGAPKAVRLTYGNFGASAVASAFRLGVLPDDRWLCPLSMYHTGGLSVVLRSALYGTTAVLVRTPGFDPAAVRDALGDYDCTGVSLVPTMLDRLLEAGGCPETLRFALVGGAPTPPELAERALDAGVPVCPTYGATETASQVATLRPEQVPVRSDSVGRPLLGTTVTALDEDGEPVEPGETGALAVSGPTVTPGYVSADATTDRFCEYGLLTGDRGWLDDEGFLHVGGRQSDQIVTGGENVHPAEVADVLRDHPDVGDVAVVGVPDDEWGETVGALVVPAPESGRAALSVDALRSVCEGRLAGYKHPRVVAVVDELPRTPSGTVDRAAARDCLVGDT</sequence>
<dbReference type="PANTHER" id="PTHR43201">
    <property type="entry name" value="ACYL-COA SYNTHETASE"/>
    <property type="match status" value="1"/>
</dbReference>
<keyword evidence="3" id="KW-0436">Ligase</keyword>
<dbReference type="EMBL" id="FOJA01000001">
    <property type="protein sequence ID" value="SEV91433.1"/>
    <property type="molecule type" value="Genomic_DNA"/>
</dbReference>
<feature type="domain" description="AMP-dependent synthetase/ligase" evidence="1">
    <location>
        <begin position="8"/>
        <end position="352"/>
    </location>
</feature>
<evidence type="ECO:0000259" key="1">
    <source>
        <dbReference type="Pfam" id="PF00501"/>
    </source>
</evidence>
<evidence type="ECO:0000313" key="3">
    <source>
        <dbReference type="EMBL" id="SEV91433.1"/>
    </source>
</evidence>
<dbReference type="OrthoDB" id="35688at2157"/>
<dbReference type="InterPro" id="IPR042099">
    <property type="entry name" value="ANL_N_sf"/>
</dbReference>
<dbReference type="GO" id="GO:0006631">
    <property type="term" value="P:fatty acid metabolic process"/>
    <property type="evidence" value="ECO:0007669"/>
    <property type="project" value="TreeGrafter"/>
</dbReference>
<dbReference type="SUPFAM" id="SSF56801">
    <property type="entry name" value="Acetyl-CoA synthetase-like"/>
    <property type="match status" value="1"/>
</dbReference>
<gene>
    <name evidence="3" type="ORF">SAMN04487945_0324</name>
</gene>
<dbReference type="STRING" id="355548.SAMN04487945_0324"/>
<feature type="domain" description="AMP-binding enzyme C-terminal" evidence="2">
    <location>
        <begin position="402"/>
        <end position="479"/>
    </location>
</feature>
<accession>A0A1I0MS34</accession>
<name>A0A1I0MS34_9EURY</name>
<dbReference type="RefSeq" id="WP_089667418.1">
    <property type="nucleotide sequence ID" value="NZ_FOJA01000001.1"/>
</dbReference>
<evidence type="ECO:0000259" key="2">
    <source>
        <dbReference type="Pfam" id="PF13193"/>
    </source>
</evidence>